<dbReference type="SMART" id="SM00917">
    <property type="entry name" value="LeuA_dimer"/>
    <property type="match status" value="1"/>
</dbReference>
<dbReference type="PROSITE" id="PS50991">
    <property type="entry name" value="PYR_CT"/>
    <property type="match status" value="1"/>
</dbReference>
<dbReference type="CDD" id="cd07941">
    <property type="entry name" value="DRE_TIM_LeuA3"/>
    <property type="match status" value="1"/>
</dbReference>
<dbReference type="PANTHER" id="PTHR43538">
    <property type="entry name" value="ALPHA-IPM SYNTHASE/HOMOCITRATE SYNTHASE"/>
    <property type="match status" value="1"/>
</dbReference>
<comment type="catalytic activity">
    <reaction evidence="7">
        <text>pyruvate + acetyl-CoA + H2O = (3R)-citramalate + CoA + H(+)</text>
        <dbReference type="Rhea" id="RHEA:19045"/>
        <dbReference type="ChEBI" id="CHEBI:15361"/>
        <dbReference type="ChEBI" id="CHEBI:15377"/>
        <dbReference type="ChEBI" id="CHEBI:15378"/>
        <dbReference type="ChEBI" id="CHEBI:30934"/>
        <dbReference type="ChEBI" id="CHEBI:57287"/>
        <dbReference type="ChEBI" id="CHEBI:57288"/>
        <dbReference type="EC" id="2.3.3.21"/>
    </reaction>
</comment>
<evidence type="ECO:0000313" key="11">
    <source>
        <dbReference type="Proteomes" id="UP001056539"/>
    </source>
</evidence>
<name>A0AAX3BAD8_9SPIR</name>
<dbReference type="Pfam" id="PF00682">
    <property type="entry name" value="HMGL-like"/>
    <property type="match status" value="1"/>
</dbReference>
<dbReference type="Gene3D" id="3.20.20.70">
    <property type="entry name" value="Aldolase class I"/>
    <property type="match status" value="1"/>
</dbReference>
<keyword evidence="3" id="KW-0412">Isoleucine biosynthesis</keyword>
<dbReference type="InterPro" id="IPR013785">
    <property type="entry name" value="Aldolase_TIM"/>
</dbReference>
<proteinExistence type="inferred from homology"/>
<dbReference type="Pfam" id="PF22617">
    <property type="entry name" value="HCS_D2"/>
    <property type="match status" value="1"/>
</dbReference>
<dbReference type="Proteomes" id="UP001056539">
    <property type="component" value="Chromosome"/>
</dbReference>
<dbReference type="EMBL" id="CP073355">
    <property type="protein sequence ID" value="URA09184.1"/>
    <property type="molecule type" value="Genomic_DNA"/>
</dbReference>
<evidence type="ECO:0000256" key="5">
    <source>
        <dbReference type="ARBA" id="ARBA00023304"/>
    </source>
</evidence>
<dbReference type="Gene3D" id="1.10.238.260">
    <property type="match status" value="1"/>
</dbReference>
<keyword evidence="11" id="KW-1185">Reference proteome</keyword>
<sequence>MKRIWIYDTTLRDGKQAENVNLSLTDMLAIAKRLDQFGVDYLECGWPAANPKDRSFFEEIKKVELHHAQIAAFGSTRHAKNKVQEDPNIEALLKADTPVVTIFGKSWDLHVREVFHISLEENLKLVYESIDYLKRHNKQVFFDAEHFFDGYRSNPEYALKVLETAEKAGADAIILADTNGGMLPSMIREIMSVVTKEVKTHIGIHAHNDSDCAVANSLEAVLAGAVQVQGTFNGVGERCGNANLVSIIPNLVLKLGYDCGAITLERLKQLTEVSHYIYEIANLSPDNKQPYTGHSAFAHKGGVHVNAVEKNPKTYEHIDPEMVGNRRRILISEQSGKSNILEKAHELGLEIKDAFIQPLLHKVKEMENMGYEFEGADASFELLVKRITGNFVERFDIISFRVSSFVKTNDYSYVEATVKLRVGEMEELTVGEGDGPVNALDIALKKGLSVFYPVIKAVKLTDYKVRILNPKAGTAAVTRVLVSFQYNGYEWQTVGVSSNIIEASWQALVDSMHYILMKVEK</sequence>
<dbReference type="AlphaFoldDB" id="A0AAX3BAD8"/>
<evidence type="ECO:0000256" key="8">
    <source>
        <dbReference type="NCBIfam" id="TIGR00977"/>
    </source>
</evidence>
<dbReference type="SUPFAM" id="SSF51569">
    <property type="entry name" value="Aldolase"/>
    <property type="match status" value="1"/>
</dbReference>
<dbReference type="InterPro" id="IPR036230">
    <property type="entry name" value="LeuA_allosteric_dom_sf"/>
</dbReference>
<protein>
    <recommendedName>
        <fullName evidence="8">Citramalate synthase</fullName>
        <ecNumber evidence="8">2.3.3.21</ecNumber>
    </recommendedName>
</protein>
<evidence type="ECO:0000256" key="2">
    <source>
        <dbReference type="ARBA" id="ARBA00022605"/>
    </source>
</evidence>
<dbReference type="GO" id="GO:0009097">
    <property type="term" value="P:isoleucine biosynthetic process"/>
    <property type="evidence" value="ECO:0007669"/>
    <property type="project" value="UniProtKB-UniRule"/>
</dbReference>
<dbReference type="PANTHER" id="PTHR43538:SF1">
    <property type="entry name" value="(R)-CITRAMALATE SYNTHASE"/>
    <property type="match status" value="1"/>
</dbReference>
<keyword evidence="4 10" id="KW-0808">Transferase</keyword>
<feature type="domain" description="Pyruvate carboxyltransferase" evidence="9">
    <location>
        <begin position="4"/>
        <end position="268"/>
    </location>
</feature>
<evidence type="ECO:0000259" key="9">
    <source>
        <dbReference type="PROSITE" id="PS50991"/>
    </source>
</evidence>
<evidence type="ECO:0000256" key="3">
    <source>
        <dbReference type="ARBA" id="ARBA00022624"/>
    </source>
</evidence>
<accession>A0AAX3BAD8</accession>
<organism evidence="10 11">
    <name type="scientific">Thermospira aquatica</name>
    <dbReference type="NCBI Taxonomy" id="2828656"/>
    <lineage>
        <taxon>Bacteria</taxon>
        <taxon>Pseudomonadati</taxon>
        <taxon>Spirochaetota</taxon>
        <taxon>Spirochaetia</taxon>
        <taxon>Brevinematales</taxon>
        <taxon>Thermospiraceae</taxon>
        <taxon>Thermospira</taxon>
    </lineage>
</organism>
<dbReference type="InterPro" id="IPR054691">
    <property type="entry name" value="LeuA/HCS_post-cat"/>
</dbReference>
<dbReference type="KEGG" id="taqu:KDW03_06645"/>
<evidence type="ECO:0000256" key="6">
    <source>
        <dbReference type="ARBA" id="ARBA00029440"/>
    </source>
</evidence>
<comment type="pathway">
    <text evidence="6">Amino-acid biosynthesis.</text>
</comment>
<gene>
    <name evidence="10" type="primary">cimA</name>
    <name evidence="10" type="ORF">KDW03_06645</name>
</gene>
<dbReference type="InterPro" id="IPR005675">
    <property type="entry name" value="Citramal_synthase"/>
</dbReference>
<comment type="similarity">
    <text evidence="1">Belongs to the alpha-IPM synthase/homocitrate synthase family.</text>
</comment>
<dbReference type="GO" id="GO:0009098">
    <property type="term" value="P:L-leucine biosynthetic process"/>
    <property type="evidence" value="ECO:0007669"/>
    <property type="project" value="InterPro"/>
</dbReference>
<dbReference type="RefSeq" id="WP_271434308.1">
    <property type="nucleotide sequence ID" value="NZ_CP073355.1"/>
</dbReference>
<evidence type="ECO:0000313" key="10">
    <source>
        <dbReference type="EMBL" id="URA09184.1"/>
    </source>
</evidence>
<evidence type="ECO:0000256" key="1">
    <source>
        <dbReference type="ARBA" id="ARBA00006154"/>
    </source>
</evidence>
<dbReference type="Gene3D" id="3.30.160.270">
    <property type="match status" value="1"/>
</dbReference>
<dbReference type="EC" id="2.3.3.21" evidence="8"/>
<dbReference type="NCBIfam" id="TIGR00977">
    <property type="entry name" value="citramal_synth"/>
    <property type="match status" value="1"/>
</dbReference>
<keyword evidence="10" id="KW-0012">Acyltransferase</keyword>
<dbReference type="SUPFAM" id="SSF110921">
    <property type="entry name" value="2-isopropylmalate synthase LeuA, allosteric (dimerisation) domain"/>
    <property type="match status" value="1"/>
</dbReference>
<reference evidence="10" key="2">
    <citation type="submission" date="2022-06" db="EMBL/GenBank/DDBJ databases">
        <title>Thermospira aquatica gen. nov., sp. nov.</title>
        <authorList>
            <person name="Ben Ali Gam Z."/>
            <person name="Labat M."/>
        </authorList>
    </citation>
    <scope>NUCLEOTIDE SEQUENCE</scope>
    <source>
        <strain evidence="10">F1F22</strain>
    </source>
</reference>
<evidence type="ECO:0000256" key="4">
    <source>
        <dbReference type="ARBA" id="ARBA00022679"/>
    </source>
</evidence>
<dbReference type="GO" id="GO:0043714">
    <property type="term" value="F:(R)-citramalate synthase activity"/>
    <property type="evidence" value="ECO:0007669"/>
    <property type="project" value="UniProtKB-UniRule"/>
</dbReference>
<dbReference type="Pfam" id="PF08502">
    <property type="entry name" value="LeuA_dimer"/>
    <property type="match status" value="1"/>
</dbReference>
<dbReference type="InterPro" id="IPR013709">
    <property type="entry name" value="2-isopropylmalate_synth_dimer"/>
</dbReference>
<reference evidence="10" key="1">
    <citation type="submission" date="2021-04" db="EMBL/GenBank/DDBJ databases">
        <authorList>
            <person name="Postec A."/>
        </authorList>
    </citation>
    <scope>NUCLEOTIDE SEQUENCE</scope>
    <source>
        <strain evidence="10">F1F22</strain>
    </source>
</reference>
<keyword evidence="5" id="KW-0100">Branched-chain amino acid biosynthesis</keyword>
<dbReference type="GO" id="GO:0003852">
    <property type="term" value="F:2-isopropylmalate synthase activity"/>
    <property type="evidence" value="ECO:0007669"/>
    <property type="project" value="InterPro"/>
</dbReference>
<evidence type="ECO:0000256" key="7">
    <source>
        <dbReference type="ARBA" id="ARBA00048263"/>
    </source>
</evidence>
<dbReference type="InterPro" id="IPR000891">
    <property type="entry name" value="PYR_CT"/>
</dbReference>
<keyword evidence="2" id="KW-0028">Amino-acid biosynthesis</keyword>